<name>A0A3B1IKJ5_ASTMX</name>
<comment type="function">
    <text evidence="1">Functions as a tRNA-binding adapter to mediate NAT10-dependent tRNA acetylation modifying cytidine to N4-acetylcytidine (ac4C).</text>
</comment>
<evidence type="ECO:0000256" key="5">
    <source>
        <dbReference type="PROSITE-ProRule" id="PRU00529"/>
    </source>
</evidence>
<organism evidence="8 9">
    <name type="scientific">Astyanax mexicanus</name>
    <name type="common">Blind cave fish</name>
    <name type="synonym">Astyanax fasciatus mexicanus</name>
    <dbReference type="NCBI Taxonomy" id="7994"/>
    <lineage>
        <taxon>Eukaryota</taxon>
        <taxon>Metazoa</taxon>
        <taxon>Chordata</taxon>
        <taxon>Craniata</taxon>
        <taxon>Vertebrata</taxon>
        <taxon>Euteleostomi</taxon>
        <taxon>Actinopterygii</taxon>
        <taxon>Neopterygii</taxon>
        <taxon>Teleostei</taxon>
        <taxon>Ostariophysi</taxon>
        <taxon>Characiformes</taxon>
        <taxon>Characoidei</taxon>
        <taxon>Acestrorhamphidae</taxon>
        <taxon>Acestrorhamphinae</taxon>
        <taxon>Astyanax</taxon>
    </lineage>
</organism>
<dbReference type="Pfam" id="PF02926">
    <property type="entry name" value="THUMP"/>
    <property type="match status" value="1"/>
</dbReference>
<dbReference type="Bgee" id="ENSAMXG00000012356">
    <property type="expression patterns" value="Expressed in ovary and 14 other cell types or tissues"/>
</dbReference>
<dbReference type="GO" id="GO:0006400">
    <property type="term" value="P:tRNA modification"/>
    <property type="evidence" value="ECO:0007669"/>
    <property type="project" value="InterPro"/>
</dbReference>
<evidence type="ECO:0000256" key="1">
    <source>
        <dbReference type="ARBA" id="ARBA00053258"/>
    </source>
</evidence>
<accession>A0A3B1IKJ5</accession>
<evidence type="ECO:0000313" key="8">
    <source>
        <dbReference type="Ensembl" id="ENSAMXP00000030412.1"/>
    </source>
</evidence>
<feature type="compositionally biased region" description="Acidic residues" evidence="6">
    <location>
        <begin position="123"/>
        <end position="132"/>
    </location>
</feature>
<dbReference type="FunFam" id="3.30.2300.10:FF:000001">
    <property type="entry name" value="THUMP domain-containing protein 1"/>
    <property type="match status" value="1"/>
</dbReference>
<dbReference type="PROSITE" id="PS51165">
    <property type="entry name" value="THUMP"/>
    <property type="match status" value="1"/>
</dbReference>
<dbReference type="AlphaFoldDB" id="A0A3B1IKJ5"/>
<proteinExistence type="inferred from homology"/>
<feature type="region of interest" description="Disordered" evidence="6">
    <location>
        <begin position="113"/>
        <end position="132"/>
    </location>
</feature>
<dbReference type="GeneTree" id="ENSGT00390000002365"/>
<comment type="subunit">
    <text evidence="3">Interacts with NAT10. Binds tRNA.</text>
</comment>
<comment type="similarity">
    <text evidence="2">Belongs to the THUMPD1 family.</text>
</comment>
<feature type="region of interest" description="Disordered" evidence="6">
    <location>
        <begin position="308"/>
        <end position="377"/>
    </location>
</feature>
<protein>
    <recommendedName>
        <fullName evidence="4">THUMP domain-containing protein 1</fullName>
    </recommendedName>
</protein>
<sequence length="377" mass="42155">MCVLSGVCCLCVCSLRCVLFVCVLRCVCVVCVCGVCVCVCSLRCVLSVWVMSEESRKRGWRAQARGGKRARRERALCTGMQGVLITCNMNAQRCTAEAYSLLGEYGDRLYGPEELGDPQSSNSDEEQDEDDVEAALKKEVMQLQGSNKKRKRRFQAVDSGANNVVFIQTHHVDPEKLVHHILQDIYQTKKKKSRVILRMLPVSGTCRAFPEDMEKYLSSYLEPWFKAPNHASYQINFKARNSSHNKRDDVIKALAGLVAKLNPENKVDLTDPELTIIVEIIKSVCCVSVVRDYTLFRKYNLQEVTREPANENQRAAKSKAEPTADEARPEHKKEVVEAGSEQKEAGQNIEEKEGGTDGEKETEAVAQGNGSKEAEPE</sequence>
<keyword evidence="9" id="KW-1185">Reference proteome</keyword>
<dbReference type="PANTHER" id="PTHR13452">
    <property type="entry name" value="THUMP DOMAIN CONTAINING PROTEIN 1-RELATED"/>
    <property type="match status" value="1"/>
</dbReference>
<dbReference type="Gene3D" id="3.30.2300.10">
    <property type="entry name" value="THUMP superfamily"/>
    <property type="match status" value="1"/>
</dbReference>
<evidence type="ECO:0000256" key="2">
    <source>
        <dbReference type="ARBA" id="ARBA00060731"/>
    </source>
</evidence>
<dbReference type="PANTHER" id="PTHR13452:SF10">
    <property type="entry name" value="THUMP DOMAIN-CONTAINING PROTEIN 1"/>
    <property type="match status" value="1"/>
</dbReference>
<evidence type="ECO:0000256" key="6">
    <source>
        <dbReference type="SAM" id="MobiDB-lite"/>
    </source>
</evidence>
<evidence type="ECO:0000256" key="3">
    <source>
        <dbReference type="ARBA" id="ARBA00065332"/>
    </source>
</evidence>
<dbReference type="Ensembl" id="ENSAMXT00000037199.1">
    <property type="protein sequence ID" value="ENSAMXP00000030412.1"/>
    <property type="gene ID" value="ENSAMXG00000012356.2"/>
</dbReference>
<dbReference type="Proteomes" id="UP000018467">
    <property type="component" value="Unassembled WGS sequence"/>
</dbReference>
<reference evidence="9" key="2">
    <citation type="journal article" date="2014" name="Nat. Commun.">
        <title>The cavefish genome reveals candidate genes for eye loss.</title>
        <authorList>
            <person name="McGaugh S.E."/>
            <person name="Gross J.B."/>
            <person name="Aken B."/>
            <person name="Blin M."/>
            <person name="Borowsky R."/>
            <person name="Chalopin D."/>
            <person name="Hinaux H."/>
            <person name="Jeffery W.R."/>
            <person name="Keene A."/>
            <person name="Ma L."/>
            <person name="Minx P."/>
            <person name="Murphy D."/>
            <person name="O'Quin K.E."/>
            <person name="Retaux S."/>
            <person name="Rohner N."/>
            <person name="Searle S.M."/>
            <person name="Stahl B.A."/>
            <person name="Tabin C."/>
            <person name="Volff J.N."/>
            <person name="Yoshizawa M."/>
            <person name="Warren W.C."/>
        </authorList>
    </citation>
    <scope>NUCLEOTIDE SEQUENCE [LARGE SCALE GENOMIC DNA]</scope>
    <source>
        <strain evidence="9">female</strain>
    </source>
</reference>
<dbReference type="InParanoid" id="A0A3B1IKJ5"/>
<feature type="compositionally biased region" description="Basic and acidic residues" evidence="6">
    <location>
        <begin position="318"/>
        <end position="363"/>
    </location>
</feature>
<reference evidence="9" key="1">
    <citation type="submission" date="2013-03" db="EMBL/GenBank/DDBJ databases">
        <authorList>
            <person name="Jeffery W."/>
            <person name="Warren W."/>
            <person name="Wilson R.K."/>
        </authorList>
    </citation>
    <scope>NUCLEOTIDE SEQUENCE</scope>
    <source>
        <strain evidence="9">female</strain>
    </source>
</reference>
<dbReference type="SMART" id="SM00981">
    <property type="entry name" value="THUMP"/>
    <property type="match status" value="1"/>
</dbReference>
<evidence type="ECO:0000313" key="9">
    <source>
        <dbReference type="Proteomes" id="UP000018467"/>
    </source>
</evidence>
<dbReference type="FunCoup" id="A0A3B1IKJ5">
    <property type="interactions" value="1445"/>
</dbReference>
<dbReference type="InterPro" id="IPR040183">
    <property type="entry name" value="THUMPD1-like"/>
</dbReference>
<reference evidence="8" key="4">
    <citation type="submission" date="2025-09" db="UniProtKB">
        <authorList>
            <consortium name="Ensembl"/>
        </authorList>
    </citation>
    <scope>IDENTIFICATION</scope>
</reference>
<dbReference type="STRING" id="7994.ENSAMXP00000030412"/>
<dbReference type="GO" id="GO:0003723">
    <property type="term" value="F:RNA binding"/>
    <property type="evidence" value="ECO:0007669"/>
    <property type="project" value="UniProtKB-UniRule"/>
</dbReference>
<reference evidence="8" key="3">
    <citation type="submission" date="2025-08" db="UniProtKB">
        <authorList>
            <consortium name="Ensembl"/>
        </authorList>
    </citation>
    <scope>IDENTIFICATION</scope>
</reference>
<dbReference type="SUPFAM" id="SSF143437">
    <property type="entry name" value="THUMP domain-like"/>
    <property type="match status" value="1"/>
</dbReference>
<dbReference type="CDD" id="cd11717">
    <property type="entry name" value="THUMP_THUMPD1_like"/>
    <property type="match status" value="1"/>
</dbReference>
<keyword evidence="5" id="KW-0694">RNA-binding</keyword>
<dbReference type="InterPro" id="IPR004114">
    <property type="entry name" value="THUMP_dom"/>
</dbReference>
<evidence type="ECO:0000256" key="4">
    <source>
        <dbReference type="ARBA" id="ARBA00074795"/>
    </source>
</evidence>
<evidence type="ECO:0000259" key="7">
    <source>
        <dbReference type="PROSITE" id="PS51165"/>
    </source>
</evidence>
<feature type="domain" description="THUMP" evidence="7">
    <location>
        <begin position="184"/>
        <end position="291"/>
    </location>
</feature>